<gene>
    <name evidence="2" type="ORF">SPHA_65183</name>
</gene>
<dbReference type="AlphaFoldDB" id="A0A812E321"/>
<dbReference type="Proteomes" id="UP000597762">
    <property type="component" value="Unassembled WGS sequence"/>
</dbReference>
<evidence type="ECO:0000313" key="2">
    <source>
        <dbReference type="EMBL" id="CAE1314134.1"/>
    </source>
</evidence>
<feature type="compositionally biased region" description="Basic and acidic residues" evidence="1">
    <location>
        <begin position="12"/>
        <end position="24"/>
    </location>
</feature>
<feature type="compositionally biased region" description="Basic and acidic residues" evidence="1">
    <location>
        <begin position="48"/>
        <end position="57"/>
    </location>
</feature>
<reference evidence="2" key="1">
    <citation type="submission" date="2021-01" db="EMBL/GenBank/DDBJ databases">
        <authorList>
            <person name="Li R."/>
            <person name="Bekaert M."/>
        </authorList>
    </citation>
    <scope>NUCLEOTIDE SEQUENCE</scope>
    <source>
        <strain evidence="2">Farmed</strain>
    </source>
</reference>
<sequence>MASTSTSALHSSECRGDDRPDSFAKRAKIPWRGNLSKRSKRASAAKRKREEETESPHRKATRNAADAAATFIRRSQEITAEKAPRNAAKSAATSIRRSQESMADKTARHAADATAASPARASESSAQKRTRRQRVAISTSAAGTRFDDEPSFTDLSELLLDHDRLMMIFGSPRPGTPSLDRLPLLTVSAMLVMKVPVCHARVTQLRSG</sequence>
<feature type="compositionally biased region" description="Basic residues" evidence="1">
    <location>
        <begin position="25"/>
        <end position="47"/>
    </location>
</feature>
<feature type="compositionally biased region" description="Basic and acidic residues" evidence="1">
    <location>
        <begin position="74"/>
        <end position="84"/>
    </location>
</feature>
<protein>
    <submittedName>
        <fullName evidence="2">Uncharacterized protein</fullName>
    </submittedName>
</protein>
<dbReference type="EMBL" id="CAHIKZ030004693">
    <property type="protein sequence ID" value="CAE1314134.1"/>
    <property type="molecule type" value="Genomic_DNA"/>
</dbReference>
<organism evidence="2 3">
    <name type="scientific">Acanthosepion pharaonis</name>
    <name type="common">Pharaoh cuttlefish</name>
    <name type="synonym">Sepia pharaonis</name>
    <dbReference type="NCBI Taxonomy" id="158019"/>
    <lineage>
        <taxon>Eukaryota</taxon>
        <taxon>Metazoa</taxon>
        <taxon>Spiralia</taxon>
        <taxon>Lophotrochozoa</taxon>
        <taxon>Mollusca</taxon>
        <taxon>Cephalopoda</taxon>
        <taxon>Coleoidea</taxon>
        <taxon>Decapodiformes</taxon>
        <taxon>Sepiida</taxon>
        <taxon>Sepiina</taxon>
        <taxon>Sepiidae</taxon>
        <taxon>Acanthosepion</taxon>
    </lineage>
</organism>
<feature type="compositionally biased region" description="Basic and acidic residues" evidence="1">
    <location>
        <begin position="97"/>
        <end position="111"/>
    </location>
</feature>
<comment type="caution">
    <text evidence="2">The sequence shown here is derived from an EMBL/GenBank/DDBJ whole genome shotgun (WGS) entry which is preliminary data.</text>
</comment>
<evidence type="ECO:0000313" key="3">
    <source>
        <dbReference type="Proteomes" id="UP000597762"/>
    </source>
</evidence>
<proteinExistence type="predicted"/>
<feature type="region of interest" description="Disordered" evidence="1">
    <location>
        <begin position="1"/>
        <end position="148"/>
    </location>
</feature>
<feature type="compositionally biased region" description="Polar residues" evidence="1">
    <location>
        <begin position="1"/>
        <end position="10"/>
    </location>
</feature>
<feature type="compositionally biased region" description="Low complexity" evidence="1">
    <location>
        <begin position="62"/>
        <end position="73"/>
    </location>
</feature>
<name>A0A812E321_ACAPH</name>
<accession>A0A812E321</accession>
<keyword evidence="3" id="KW-1185">Reference proteome</keyword>
<feature type="compositionally biased region" description="Low complexity" evidence="1">
    <location>
        <begin position="112"/>
        <end position="125"/>
    </location>
</feature>
<evidence type="ECO:0000256" key="1">
    <source>
        <dbReference type="SAM" id="MobiDB-lite"/>
    </source>
</evidence>